<keyword evidence="5" id="KW-1185">Reference proteome</keyword>
<dbReference type="PRINTS" id="PR00944">
    <property type="entry name" value="CUEXPORT"/>
</dbReference>
<dbReference type="Gene3D" id="3.30.70.100">
    <property type="match status" value="1"/>
</dbReference>
<dbReference type="NCBIfam" id="TIGR00003">
    <property type="entry name" value="copper ion binding protein"/>
    <property type="match status" value="1"/>
</dbReference>
<organism evidence="4 5">
    <name type="scientific">Plantactinospora soyae</name>
    <dbReference type="NCBI Taxonomy" id="1544732"/>
    <lineage>
        <taxon>Bacteria</taxon>
        <taxon>Bacillati</taxon>
        <taxon>Actinomycetota</taxon>
        <taxon>Actinomycetes</taxon>
        <taxon>Micromonosporales</taxon>
        <taxon>Micromonosporaceae</taxon>
        <taxon>Plantactinospora</taxon>
    </lineage>
</organism>
<dbReference type="Pfam" id="PF00403">
    <property type="entry name" value="HMA"/>
    <property type="match status" value="1"/>
</dbReference>
<name>A0A927MG87_9ACTN</name>
<accession>A0A927MG87</accession>
<keyword evidence="2" id="KW-0186">Copper</keyword>
<protein>
    <submittedName>
        <fullName evidence="4">Copper ion binding protein</fullName>
    </submittedName>
</protein>
<dbReference type="Proteomes" id="UP000649753">
    <property type="component" value="Unassembled WGS sequence"/>
</dbReference>
<dbReference type="EMBL" id="JADBEB010000001">
    <property type="protein sequence ID" value="MBE1490585.1"/>
    <property type="molecule type" value="Genomic_DNA"/>
</dbReference>
<gene>
    <name evidence="4" type="ORF">H4W31_006223</name>
</gene>
<feature type="domain" description="HMA" evidence="3">
    <location>
        <begin position="2"/>
        <end position="67"/>
    </location>
</feature>
<dbReference type="InterPro" id="IPR036163">
    <property type="entry name" value="HMA_dom_sf"/>
</dbReference>
<dbReference type="InterPro" id="IPR006122">
    <property type="entry name" value="HMA_Cu_ion-bd"/>
</dbReference>
<dbReference type="PROSITE" id="PS01047">
    <property type="entry name" value="HMA_1"/>
    <property type="match status" value="1"/>
</dbReference>
<dbReference type="RefSeq" id="WP_192769844.1">
    <property type="nucleotide sequence ID" value="NZ_JADBEB010000001.1"/>
</dbReference>
<dbReference type="SUPFAM" id="SSF55008">
    <property type="entry name" value="HMA, heavy metal-associated domain"/>
    <property type="match status" value="1"/>
</dbReference>
<proteinExistence type="predicted"/>
<evidence type="ECO:0000259" key="3">
    <source>
        <dbReference type="PROSITE" id="PS50846"/>
    </source>
</evidence>
<reference evidence="4" key="1">
    <citation type="submission" date="2020-10" db="EMBL/GenBank/DDBJ databases">
        <title>Sequencing the genomes of 1000 actinobacteria strains.</title>
        <authorList>
            <person name="Klenk H.-P."/>
        </authorList>
    </citation>
    <scope>NUCLEOTIDE SEQUENCE</scope>
    <source>
        <strain evidence="4">DSM 46832</strain>
    </source>
</reference>
<evidence type="ECO:0000256" key="1">
    <source>
        <dbReference type="ARBA" id="ARBA00022723"/>
    </source>
</evidence>
<keyword evidence="1" id="KW-0479">Metal-binding</keyword>
<comment type="caution">
    <text evidence="4">The sequence shown here is derived from an EMBL/GenBank/DDBJ whole genome shotgun (WGS) entry which is preliminary data.</text>
</comment>
<dbReference type="GO" id="GO:0006825">
    <property type="term" value="P:copper ion transport"/>
    <property type="evidence" value="ECO:0007669"/>
    <property type="project" value="InterPro"/>
</dbReference>
<dbReference type="AlphaFoldDB" id="A0A927MG87"/>
<dbReference type="InterPro" id="IPR006121">
    <property type="entry name" value="HMA_dom"/>
</dbReference>
<dbReference type="InterPro" id="IPR017969">
    <property type="entry name" value="Heavy-metal-associated_CS"/>
</dbReference>
<dbReference type="GO" id="GO:0005507">
    <property type="term" value="F:copper ion binding"/>
    <property type="evidence" value="ECO:0007669"/>
    <property type="project" value="InterPro"/>
</dbReference>
<dbReference type="PROSITE" id="PS50846">
    <property type="entry name" value="HMA_2"/>
    <property type="match status" value="1"/>
</dbReference>
<dbReference type="CDD" id="cd00371">
    <property type="entry name" value="HMA"/>
    <property type="match status" value="1"/>
</dbReference>
<evidence type="ECO:0000256" key="2">
    <source>
        <dbReference type="ARBA" id="ARBA00023008"/>
    </source>
</evidence>
<dbReference type="InterPro" id="IPR000428">
    <property type="entry name" value="Cu-bd"/>
</dbReference>
<sequence length="69" mass="7271">MITEKYQVKGMTCSHCVDAVSTEVRAIPGVSEVTVDLASGQVTVSSAEPLDVQVLRNAVDEAGYEVVTS</sequence>
<evidence type="ECO:0000313" key="4">
    <source>
        <dbReference type="EMBL" id="MBE1490585.1"/>
    </source>
</evidence>
<evidence type="ECO:0000313" key="5">
    <source>
        <dbReference type="Proteomes" id="UP000649753"/>
    </source>
</evidence>